<dbReference type="Proteomes" id="UP001162096">
    <property type="component" value="Segment"/>
</dbReference>
<reference evidence="4" key="1">
    <citation type="submission" date="2020-11" db="EMBL/GenBank/DDBJ databases">
        <authorList>
            <person name="Huang H.-J."/>
            <person name="Li J.-M."/>
        </authorList>
    </citation>
    <scope>NUCLEOTIDE SEQUENCE</scope>
    <source>
        <strain evidence="4">ZJU-Q2</strain>
    </source>
</reference>
<evidence type="ECO:0000313" key="5">
    <source>
        <dbReference type="Proteomes" id="UP001162096"/>
    </source>
</evidence>
<feature type="domain" description="C3H1-type" evidence="3">
    <location>
        <begin position="1"/>
        <end position="26"/>
    </location>
</feature>
<dbReference type="RefSeq" id="YP_010804973.1">
    <property type="nucleotide sequence ID" value="NC_077094.1"/>
</dbReference>
<dbReference type="EMBL" id="MW256666">
    <property type="protein sequence ID" value="QWC36459.1"/>
    <property type="molecule type" value="Viral_cRNA"/>
</dbReference>
<dbReference type="GO" id="GO:0008270">
    <property type="term" value="F:zinc ion binding"/>
    <property type="evidence" value="ECO:0007669"/>
    <property type="project" value="UniProtKB-KW"/>
</dbReference>
<dbReference type="GeneID" id="80543814"/>
<keyword evidence="5" id="KW-1185">Reference proteome</keyword>
<dbReference type="KEGG" id="vg:80543814"/>
<protein>
    <submittedName>
        <fullName evidence="4">ORF5</fullName>
    </submittedName>
</protein>
<dbReference type="Pfam" id="PF00642">
    <property type="entry name" value="zf-CCCH"/>
    <property type="match status" value="1"/>
</dbReference>
<evidence type="ECO:0000313" key="4">
    <source>
        <dbReference type="EMBL" id="QWC36459.1"/>
    </source>
</evidence>
<keyword evidence="1" id="KW-0479">Metal-binding</keyword>
<dbReference type="InterPro" id="IPR000571">
    <property type="entry name" value="Znf_CCCH"/>
</dbReference>
<proteinExistence type="predicted"/>
<evidence type="ECO:0000259" key="3">
    <source>
        <dbReference type="PROSITE" id="PS50103"/>
    </source>
</evidence>
<feature type="zinc finger region" description="C3H1-type" evidence="1">
    <location>
        <begin position="1"/>
        <end position="26"/>
    </location>
</feature>
<organism evidence="4 5">
    <name type="scientific">Bemisia tabaci arlivirus 1</name>
    <dbReference type="NCBI Taxonomy" id="2840017"/>
    <lineage>
        <taxon>Viruses</taxon>
        <taxon>Riboviria</taxon>
        <taxon>Orthornavirae</taxon>
        <taxon>Negarnaviricota</taxon>
        <taxon>Haploviricotina</taxon>
        <taxon>Monjiviricetes</taxon>
        <taxon>Mononegavirales</taxon>
        <taxon>Lispiviridae</taxon>
        <taxon>Aleyavirus</taxon>
        <taxon>Aleyavirus fuyangense</taxon>
    </lineage>
</organism>
<feature type="compositionally biased region" description="Basic and acidic residues" evidence="2">
    <location>
        <begin position="140"/>
        <end position="151"/>
    </location>
</feature>
<sequence>MTICPDFDKDGVCREGVDCKFDHDYQKPLTTSQLRIYLDTLISDTNRIRDDLSDIKQTQDQLAAACSQITDSLGKVKRSDQDLRTLTNTVSELVDKLKDAGISQLNFDVQPAGPQSSSTSIQQPLSVRAHNYLKPKPKNVRKDKGGYSKKK</sequence>
<name>A0A8E8FTB1_9MONO</name>
<keyword evidence="1" id="KW-0862">Zinc</keyword>
<evidence type="ECO:0000256" key="1">
    <source>
        <dbReference type="PROSITE-ProRule" id="PRU00723"/>
    </source>
</evidence>
<accession>A0A8E8FTB1</accession>
<dbReference type="PROSITE" id="PS50103">
    <property type="entry name" value="ZF_C3H1"/>
    <property type="match status" value="1"/>
</dbReference>
<reference evidence="4" key="2">
    <citation type="journal article" date="2021" name="NPJ Biofilms Microbiomes">
        <title>Diversity and infectivity of the RNA virome among different cryptic species of an agriculturally important insect vector: whitefly Bemisia tabaci.</title>
        <authorList>
            <person name="Huang H.J."/>
            <person name="Ye Z.X."/>
            <person name="Wang X."/>
            <person name="Yan X.T."/>
            <person name="Zhang Y."/>
            <person name="He Y.J."/>
            <person name="Qi Y.H."/>
            <person name="Zhang X.D."/>
            <person name="Zhuo J.C."/>
            <person name="Lu G."/>
            <person name="Lu J.B."/>
            <person name="Mao Q.Z."/>
            <person name="Sun Z.T."/>
            <person name="Yan F."/>
            <person name="Chen J.P."/>
            <person name="Zhang C.X."/>
            <person name="Li J.M."/>
        </authorList>
    </citation>
    <scope>NUCLEOTIDE SEQUENCE</scope>
    <source>
        <strain evidence="4">ZJU-Q2</strain>
    </source>
</reference>
<feature type="region of interest" description="Disordered" evidence="2">
    <location>
        <begin position="108"/>
        <end position="151"/>
    </location>
</feature>
<keyword evidence="1" id="KW-0863">Zinc-finger</keyword>
<evidence type="ECO:0000256" key="2">
    <source>
        <dbReference type="SAM" id="MobiDB-lite"/>
    </source>
</evidence>
<feature type="compositionally biased region" description="Polar residues" evidence="2">
    <location>
        <begin position="108"/>
        <end position="125"/>
    </location>
</feature>